<dbReference type="OrthoDB" id="2887676at2"/>
<evidence type="ECO:0000313" key="1">
    <source>
        <dbReference type="EMBL" id="TCP28798.1"/>
    </source>
</evidence>
<dbReference type="EMBL" id="SLXK01000015">
    <property type="protein sequence ID" value="TCP28798.1"/>
    <property type="molecule type" value="Genomic_DNA"/>
</dbReference>
<dbReference type="Proteomes" id="UP000295416">
    <property type="component" value="Unassembled WGS sequence"/>
</dbReference>
<dbReference type="RefSeq" id="WP_132746290.1">
    <property type="nucleotide sequence ID" value="NZ_SLXK01000015.1"/>
</dbReference>
<reference evidence="1 2" key="1">
    <citation type="submission" date="2019-03" db="EMBL/GenBank/DDBJ databases">
        <title>Genomic Encyclopedia of Type Strains, Phase IV (KMG-IV): sequencing the most valuable type-strain genomes for metagenomic binning, comparative biology and taxonomic classification.</title>
        <authorList>
            <person name="Goeker M."/>
        </authorList>
    </citation>
    <scope>NUCLEOTIDE SEQUENCE [LARGE SCALE GENOMIC DNA]</scope>
    <source>
        <strain evidence="1 2">DSM 19377</strain>
    </source>
</reference>
<comment type="caution">
    <text evidence="1">The sequence shown here is derived from an EMBL/GenBank/DDBJ whole genome shotgun (WGS) entry which is preliminary data.</text>
</comment>
<organism evidence="1 2">
    <name type="scientific">Scopulibacillus darangshiensis</name>
    <dbReference type="NCBI Taxonomy" id="442528"/>
    <lineage>
        <taxon>Bacteria</taxon>
        <taxon>Bacillati</taxon>
        <taxon>Bacillota</taxon>
        <taxon>Bacilli</taxon>
        <taxon>Bacillales</taxon>
        <taxon>Sporolactobacillaceae</taxon>
        <taxon>Scopulibacillus</taxon>
    </lineage>
</organism>
<keyword evidence="2" id="KW-1185">Reference proteome</keyword>
<proteinExistence type="predicted"/>
<dbReference type="Gene3D" id="1.20.1270.70">
    <property type="entry name" value="Designed single chain three-helix bundle"/>
    <property type="match status" value="1"/>
</dbReference>
<sequence length="111" mass="12527">MEKILEQILGELKEIREGQEGLGKGVDSIGAKLDGLDTKIGGIDQKVENLKESIIEGLEPYFDRLEKHIDNSHEKVIPLTDKQQNTIDVLSARSIKHEAEIKELKRLVKNK</sequence>
<evidence type="ECO:0000313" key="2">
    <source>
        <dbReference type="Proteomes" id="UP000295416"/>
    </source>
</evidence>
<protein>
    <submittedName>
        <fullName evidence="1">Uncharacterized protein</fullName>
    </submittedName>
</protein>
<name>A0A4R2P3T8_9BACL</name>
<accession>A0A4R2P3T8</accession>
<dbReference type="AlphaFoldDB" id="A0A4R2P3T8"/>
<gene>
    <name evidence="1" type="ORF">EV207_11524</name>
</gene>